<dbReference type="NCBIfam" id="TIGR01837">
    <property type="entry name" value="PHA_granule_1"/>
    <property type="match status" value="1"/>
</dbReference>
<dbReference type="Proteomes" id="UP000516028">
    <property type="component" value="Chromosome"/>
</dbReference>
<reference evidence="2 3" key="1">
    <citation type="submission" date="2020-08" db="EMBL/GenBank/DDBJ databases">
        <title>Genome sequence of Diaphorobacter aerolatus KACC 16536T.</title>
        <authorList>
            <person name="Hyun D.-W."/>
            <person name="Bae J.-W."/>
        </authorList>
    </citation>
    <scope>NUCLEOTIDE SEQUENCE [LARGE SCALE GENOMIC DNA]</scope>
    <source>
        <strain evidence="2 3">KACC 16536</strain>
    </source>
</reference>
<name>A0A7H0GNV7_9BURK</name>
<evidence type="ECO:0000313" key="3">
    <source>
        <dbReference type="Proteomes" id="UP000516028"/>
    </source>
</evidence>
<sequence>MSDQKPSGGYKGPGAIPEQLQQLPHLARESAEQIWQAGLGAFSKAQKEGGKVFNGLVQDGMALQKQAQALAQEQLQAAGARFEDLTSRMGSRASEPLDKLESLFEQRVAKALERLGIPSAEELQALKAQVESLTEELKQSRARESKGQGPTTHPGDNGGR</sequence>
<evidence type="ECO:0000313" key="2">
    <source>
        <dbReference type="EMBL" id="QNP49973.1"/>
    </source>
</evidence>
<accession>A0A7H0GNV7</accession>
<feature type="region of interest" description="Disordered" evidence="1">
    <location>
        <begin position="129"/>
        <end position="160"/>
    </location>
</feature>
<dbReference type="KEGG" id="daer:H9K75_09025"/>
<gene>
    <name evidence="2" type="ORF">H9K75_09025</name>
</gene>
<dbReference type="InterPro" id="IPR008769">
    <property type="entry name" value="PhaF_PhaI"/>
</dbReference>
<protein>
    <submittedName>
        <fullName evidence="2">Phasin family protein</fullName>
    </submittedName>
</protein>
<dbReference type="PANTHER" id="PTHR38664:SF1">
    <property type="entry name" value="SLR0058 PROTEIN"/>
    <property type="match status" value="1"/>
</dbReference>
<keyword evidence="3" id="KW-1185">Reference proteome</keyword>
<dbReference type="EMBL" id="CP060783">
    <property type="protein sequence ID" value="QNP49973.1"/>
    <property type="molecule type" value="Genomic_DNA"/>
</dbReference>
<proteinExistence type="predicted"/>
<evidence type="ECO:0000256" key="1">
    <source>
        <dbReference type="SAM" id="MobiDB-lite"/>
    </source>
</evidence>
<dbReference type="Pfam" id="PF05597">
    <property type="entry name" value="Phasin"/>
    <property type="match status" value="1"/>
</dbReference>
<feature type="compositionally biased region" description="Basic and acidic residues" evidence="1">
    <location>
        <begin position="135"/>
        <end position="146"/>
    </location>
</feature>
<feature type="region of interest" description="Disordered" evidence="1">
    <location>
        <begin position="1"/>
        <end position="20"/>
    </location>
</feature>
<dbReference type="RefSeq" id="WP_187725513.1">
    <property type="nucleotide sequence ID" value="NZ_CP060783.1"/>
</dbReference>
<dbReference type="PANTHER" id="PTHR38664">
    <property type="entry name" value="SLR0058 PROTEIN"/>
    <property type="match status" value="1"/>
</dbReference>
<dbReference type="AlphaFoldDB" id="A0A7H0GNV7"/>
<organism evidence="2 3">
    <name type="scientific">Diaphorobacter aerolatus</name>
    <dbReference type="NCBI Taxonomy" id="1288495"/>
    <lineage>
        <taxon>Bacteria</taxon>
        <taxon>Pseudomonadati</taxon>
        <taxon>Pseudomonadota</taxon>
        <taxon>Betaproteobacteria</taxon>
        <taxon>Burkholderiales</taxon>
        <taxon>Comamonadaceae</taxon>
        <taxon>Diaphorobacter</taxon>
    </lineage>
</organism>